<evidence type="ECO:0000313" key="5">
    <source>
        <dbReference type="Proteomes" id="UP000318186"/>
    </source>
</evidence>
<evidence type="ECO:0000313" key="4">
    <source>
        <dbReference type="EMBL" id="TWG05363.1"/>
    </source>
</evidence>
<gene>
    <name evidence="4" type="ORF">FHX80_113840</name>
</gene>
<dbReference type="Pfam" id="PF13400">
    <property type="entry name" value="Tad"/>
    <property type="match status" value="1"/>
</dbReference>
<dbReference type="InterPro" id="IPR028087">
    <property type="entry name" value="Tad_N"/>
</dbReference>
<feature type="transmembrane region" description="Helical" evidence="2">
    <location>
        <begin position="12"/>
        <end position="33"/>
    </location>
</feature>
<keyword evidence="2" id="KW-0472">Membrane</keyword>
<organism evidence="4 5">
    <name type="scientific">Streptomyces brevispora</name>
    <dbReference type="NCBI Taxonomy" id="887462"/>
    <lineage>
        <taxon>Bacteria</taxon>
        <taxon>Bacillati</taxon>
        <taxon>Actinomycetota</taxon>
        <taxon>Actinomycetes</taxon>
        <taxon>Kitasatosporales</taxon>
        <taxon>Streptomycetaceae</taxon>
        <taxon>Streptomyces</taxon>
    </lineage>
</organism>
<protein>
    <submittedName>
        <fullName evidence="4">Putative Flp pilus-assembly TadE/G-like protein</fullName>
    </submittedName>
</protein>
<dbReference type="OrthoDB" id="4337756at2"/>
<dbReference type="EMBL" id="VIWW01000001">
    <property type="protein sequence ID" value="TWG05363.1"/>
    <property type="molecule type" value="Genomic_DNA"/>
</dbReference>
<reference evidence="4 5" key="1">
    <citation type="submission" date="2019-06" db="EMBL/GenBank/DDBJ databases">
        <title>Sequencing the genomes of 1000 actinobacteria strains.</title>
        <authorList>
            <person name="Klenk H.-P."/>
        </authorList>
    </citation>
    <scope>NUCLEOTIDE SEQUENCE [LARGE SCALE GENOMIC DNA]</scope>
    <source>
        <strain evidence="4 5">DSM 42059</strain>
    </source>
</reference>
<evidence type="ECO:0000259" key="3">
    <source>
        <dbReference type="Pfam" id="PF13400"/>
    </source>
</evidence>
<feature type="domain" description="Putative Flp pilus-assembly TadG-like N-terminal" evidence="3">
    <location>
        <begin position="10"/>
        <end position="56"/>
    </location>
</feature>
<proteinExistence type="predicted"/>
<dbReference type="AlphaFoldDB" id="A0A561V1C1"/>
<keyword evidence="2" id="KW-1133">Transmembrane helix</keyword>
<comment type="caution">
    <text evidence="4">The sequence shown here is derived from an EMBL/GenBank/DDBJ whole genome shotgun (WGS) entry which is preliminary data.</text>
</comment>
<dbReference type="RefSeq" id="WP_145765319.1">
    <property type="nucleotide sequence ID" value="NZ_VIWW01000001.1"/>
</dbReference>
<name>A0A561V1C1_9ACTN</name>
<dbReference type="Proteomes" id="UP000318186">
    <property type="component" value="Unassembled WGS sequence"/>
</dbReference>
<evidence type="ECO:0000256" key="2">
    <source>
        <dbReference type="SAM" id="Phobius"/>
    </source>
</evidence>
<evidence type="ECO:0000256" key="1">
    <source>
        <dbReference type="SAM" id="MobiDB-lite"/>
    </source>
</evidence>
<feature type="compositionally biased region" description="Acidic residues" evidence="1">
    <location>
        <begin position="175"/>
        <end position="185"/>
    </location>
</feature>
<accession>A0A561V1C1</accession>
<feature type="region of interest" description="Disordered" evidence="1">
    <location>
        <begin position="165"/>
        <end position="198"/>
    </location>
</feature>
<sequence length="226" mass="24250">MIDRRRSDRGQAFPIYIVMVAGLLFLAFAFFAVGQASATRNGAQGAADAAALAAAQEARKDLGVPFLAALRTPDGLTEFLANHRYFSAGCSDAQQLASVNRAYLYTDDPVSRPRCRWDEGFLQDKVTVSVKTSYTVGSSVIPSTKTKHATATATAVIEFRCSPELKDVPSADPDPGSDDKDDEGDKPDLPISTLDCRGGSLDVDPAHPELWADVAKTIFAVHLIDD</sequence>
<keyword evidence="2" id="KW-0812">Transmembrane</keyword>